<name>A0A943EL49_9FIRM</name>
<dbReference type="InterPro" id="IPR028098">
    <property type="entry name" value="Glyco_trans_4-like_N"/>
</dbReference>
<dbReference type="GO" id="GO:0016757">
    <property type="term" value="F:glycosyltransferase activity"/>
    <property type="evidence" value="ECO:0007669"/>
    <property type="project" value="UniProtKB-KW"/>
</dbReference>
<evidence type="ECO:0000259" key="2">
    <source>
        <dbReference type="Pfam" id="PF13439"/>
    </source>
</evidence>
<dbReference type="EMBL" id="JAGZCC010000046">
    <property type="protein sequence ID" value="MBS5588687.1"/>
    <property type="molecule type" value="Genomic_DNA"/>
</dbReference>
<dbReference type="Pfam" id="PF13439">
    <property type="entry name" value="Glyco_transf_4"/>
    <property type="match status" value="1"/>
</dbReference>
<organism evidence="3 4">
    <name type="scientific">Thomasclavelia spiroformis</name>
    <dbReference type="NCBI Taxonomy" id="29348"/>
    <lineage>
        <taxon>Bacteria</taxon>
        <taxon>Bacillati</taxon>
        <taxon>Bacillota</taxon>
        <taxon>Erysipelotrichia</taxon>
        <taxon>Erysipelotrichales</taxon>
        <taxon>Coprobacillaceae</taxon>
        <taxon>Thomasclavelia</taxon>
    </lineage>
</organism>
<dbReference type="EC" id="2.4.-.-" evidence="3"/>
<sequence length="394" mass="45682">MKVVQINPYCGKGSTGKICQSISERLVDNQIENYILYTQYNSDYNLGINYGINKKYVYLQSLISKIKGNNGFNNIKVTKNLINEIEKISPDIVHLHNLHAQNCNLEMLTTYLSKQDFKVCWTFHDCWLFTGYCMYYDMFRCEKWKTGCNGCKHRLKYSWFIDNANNNWQKKKNISDMLDCNIIAPSKWLANEIKESIWKNHNIYVINNGINLKVFNKKSNDLFTKYHSKNQFVILGVADLWDNRKGIDVFISLSKYLSKKYKIVLVGTNHKVEKKLPANIDCIKHTHNQEELAHLYSSADVFVNPTRDEVFGMVNIESLACGTPVVTFDTGGSPECIDENTGIVVKKNDIDDLIDSIVRVCESNDFSAEKCIERAHHFDENILYDEYIDLYKKL</sequence>
<feature type="domain" description="Glycosyltransferase subfamily 4-like N-terminal" evidence="2">
    <location>
        <begin position="73"/>
        <end position="213"/>
    </location>
</feature>
<dbReference type="Pfam" id="PF13692">
    <property type="entry name" value="Glyco_trans_1_4"/>
    <property type="match status" value="1"/>
</dbReference>
<dbReference type="SUPFAM" id="SSF53756">
    <property type="entry name" value="UDP-Glycosyltransferase/glycogen phosphorylase"/>
    <property type="match status" value="1"/>
</dbReference>
<reference evidence="3" key="1">
    <citation type="submission" date="2021-02" db="EMBL/GenBank/DDBJ databases">
        <title>Infant gut strain persistence is associated with maternal origin, phylogeny, and functional potential including surface adhesion and iron acquisition.</title>
        <authorList>
            <person name="Lou Y.C."/>
        </authorList>
    </citation>
    <scope>NUCLEOTIDE SEQUENCE</scope>
    <source>
        <strain evidence="3">L3_108_000G1_dasL3_108_000G1_metabat.metabat.11</strain>
    </source>
</reference>
<dbReference type="AlphaFoldDB" id="A0A943EL49"/>
<gene>
    <name evidence="3" type="ORF">KHX14_07725</name>
</gene>
<keyword evidence="1 3" id="KW-0808">Transferase</keyword>
<dbReference type="PANTHER" id="PTHR46401:SF2">
    <property type="entry name" value="GLYCOSYLTRANSFERASE WBBK-RELATED"/>
    <property type="match status" value="1"/>
</dbReference>
<evidence type="ECO:0000256" key="1">
    <source>
        <dbReference type="ARBA" id="ARBA00022679"/>
    </source>
</evidence>
<comment type="caution">
    <text evidence="3">The sequence shown here is derived from an EMBL/GenBank/DDBJ whole genome shotgun (WGS) entry which is preliminary data.</text>
</comment>
<evidence type="ECO:0000313" key="3">
    <source>
        <dbReference type="EMBL" id="MBS5588687.1"/>
    </source>
</evidence>
<dbReference type="PANTHER" id="PTHR46401">
    <property type="entry name" value="GLYCOSYLTRANSFERASE WBBK-RELATED"/>
    <property type="match status" value="1"/>
</dbReference>
<dbReference type="Proteomes" id="UP000751224">
    <property type="component" value="Unassembled WGS sequence"/>
</dbReference>
<dbReference type="GO" id="GO:0009103">
    <property type="term" value="P:lipopolysaccharide biosynthetic process"/>
    <property type="evidence" value="ECO:0007669"/>
    <property type="project" value="TreeGrafter"/>
</dbReference>
<keyword evidence="3" id="KW-0328">Glycosyltransferase</keyword>
<accession>A0A943EL49</accession>
<protein>
    <submittedName>
        <fullName evidence="3">Glycosyltransferase</fullName>
        <ecNumber evidence="3">2.4.-.-</ecNumber>
    </submittedName>
</protein>
<proteinExistence type="predicted"/>
<evidence type="ECO:0000313" key="4">
    <source>
        <dbReference type="Proteomes" id="UP000751224"/>
    </source>
</evidence>
<dbReference type="Gene3D" id="3.40.50.2000">
    <property type="entry name" value="Glycogen Phosphorylase B"/>
    <property type="match status" value="2"/>
</dbReference>
<dbReference type="RefSeq" id="WP_196004644.1">
    <property type="nucleotide sequence ID" value="NZ_JAGZCC010000046.1"/>
</dbReference>